<evidence type="ECO:0000256" key="3">
    <source>
        <dbReference type="ARBA" id="ARBA00022448"/>
    </source>
</evidence>
<keyword evidence="6 11" id="KW-0375">Hydrogen ion transport</keyword>
<sequence>MEHKFPVITIGPLDFNLVAMMTTVIAGAIVFLIGRLAVRNLDVRQPRGWQNLLEWLIEFVRGLARTSMPEKVAERYVTLALTLFMYIFVSNQLGLLFNVQTTFATDVPFLGIKAGDHVSWWASPTANVSVTMALATMVFVYSHYVGIRGNPKTYVKHYFEPNFLFFPVNLIEELTKLLTLGMRLFGNIFAGEVLIALLVVIGLYGTVPLVAWLGFSVFVGTIQAFIFTMLTLVYISQKVAHDHH</sequence>
<dbReference type="SUPFAM" id="SSF81336">
    <property type="entry name" value="F1F0 ATP synthase subunit A"/>
    <property type="match status" value="1"/>
</dbReference>
<dbReference type="GO" id="GO:0005886">
    <property type="term" value="C:plasma membrane"/>
    <property type="evidence" value="ECO:0007669"/>
    <property type="project" value="UniProtKB-SubCell"/>
</dbReference>
<dbReference type="Gene3D" id="1.20.120.220">
    <property type="entry name" value="ATP synthase, F0 complex, subunit A"/>
    <property type="match status" value="1"/>
</dbReference>
<comment type="similarity">
    <text evidence="2 11 12">Belongs to the ATPase A chain family.</text>
</comment>
<evidence type="ECO:0000256" key="10">
    <source>
        <dbReference type="ARBA" id="ARBA00023310"/>
    </source>
</evidence>
<dbReference type="HAMAP" id="MF_01393">
    <property type="entry name" value="ATP_synth_a_bact"/>
    <property type="match status" value="1"/>
</dbReference>
<evidence type="ECO:0000256" key="5">
    <source>
        <dbReference type="ARBA" id="ARBA00022692"/>
    </source>
</evidence>
<feature type="transmembrane region" description="Helical" evidence="11">
    <location>
        <begin position="210"/>
        <end position="235"/>
    </location>
</feature>
<evidence type="ECO:0000256" key="6">
    <source>
        <dbReference type="ARBA" id="ARBA00022781"/>
    </source>
</evidence>
<dbReference type="Pfam" id="PF00119">
    <property type="entry name" value="ATP-synt_A"/>
    <property type="match status" value="1"/>
</dbReference>
<comment type="subcellular location">
    <subcellularLocation>
        <location evidence="11 12">Cell membrane</location>
        <topology evidence="11 12">Multi-pass membrane protein</topology>
    </subcellularLocation>
    <subcellularLocation>
        <location evidence="1">Membrane</location>
        <topology evidence="1">Multi-pass membrane protein</topology>
    </subcellularLocation>
</comment>
<name>A0A8J3BB94_9BACI</name>
<dbReference type="GO" id="GO:0045259">
    <property type="term" value="C:proton-transporting ATP synthase complex"/>
    <property type="evidence" value="ECO:0007669"/>
    <property type="project" value="UniProtKB-KW"/>
</dbReference>
<comment type="caution">
    <text evidence="13">The sequence shown here is derived from an EMBL/GenBank/DDBJ whole genome shotgun (WGS) entry which is preliminary data.</text>
</comment>
<dbReference type="AlphaFoldDB" id="A0A8J3BB94"/>
<evidence type="ECO:0000256" key="2">
    <source>
        <dbReference type="ARBA" id="ARBA00006810"/>
    </source>
</evidence>
<dbReference type="Proteomes" id="UP000637720">
    <property type="component" value="Unassembled WGS sequence"/>
</dbReference>
<evidence type="ECO:0000256" key="1">
    <source>
        <dbReference type="ARBA" id="ARBA00004141"/>
    </source>
</evidence>
<evidence type="ECO:0000256" key="11">
    <source>
        <dbReference type="HAMAP-Rule" id="MF_01393"/>
    </source>
</evidence>
<keyword evidence="4 11" id="KW-0138">CF(0)</keyword>
<dbReference type="GO" id="GO:0046933">
    <property type="term" value="F:proton-transporting ATP synthase activity, rotational mechanism"/>
    <property type="evidence" value="ECO:0007669"/>
    <property type="project" value="UniProtKB-UniRule"/>
</dbReference>
<dbReference type="EMBL" id="BMOF01000069">
    <property type="protein sequence ID" value="GGK07891.1"/>
    <property type="molecule type" value="Genomic_DNA"/>
</dbReference>
<dbReference type="PANTHER" id="PTHR42823">
    <property type="entry name" value="ATP SYNTHASE SUBUNIT A, CHLOROPLASTIC"/>
    <property type="match status" value="1"/>
</dbReference>
<keyword evidence="10 11" id="KW-0066">ATP synthesis</keyword>
<comment type="function">
    <text evidence="11 12">Key component of the proton channel; it plays a direct role in the translocation of protons across the membrane.</text>
</comment>
<reference evidence="13" key="2">
    <citation type="submission" date="2020-09" db="EMBL/GenBank/DDBJ databases">
        <authorList>
            <person name="Sun Q."/>
            <person name="Ohkuma M."/>
        </authorList>
    </citation>
    <scope>NUCLEOTIDE SEQUENCE</scope>
    <source>
        <strain evidence="13">JCM 14719</strain>
    </source>
</reference>
<gene>
    <name evidence="11 13" type="primary">atpB</name>
    <name evidence="13" type="ORF">GCM10007043_22430</name>
</gene>
<protein>
    <recommendedName>
        <fullName evidence="11 12">ATP synthase subunit a</fullName>
    </recommendedName>
    <alternativeName>
        <fullName evidence="11">ATP synthase F0 sector subunit a</fullName>
    </alternativeName>
    <alternativeName>
        <fullName evidence="11">F-ATPase subunit 6</fullName>
    </alternativeName>
</protein>
<evidence type="ECO:0000313" key="13">
    <source>
        <dbReference type="EMBL" id="GGK07891.1"/>
    </source>
</evidence>
<accession>A0A8J3BB94</accession>
<feature type="transmembrane region" description="Helical" evidence="11">
    <location>
        <begin position="119"/>
        <end position="142"/>
    </location>
</feature>
<evidence type="ECO:0000313" key="14">
    <source>
        <dbReference type="Proteomes" id="UP000637720"/>
    </source>
</evidence>
<proteinExistence type="inferred from homology"/>
<keyword evidence="7 11" id="KW-1133">Transmembrane helix</keyword>
<reference evidence="13" key="1">
    <citation type="journal article" date="2014" name="Int. J. Syst. Evol. Microbiol.">
        <title>Complete genome sequence of Corynebacterium casei LMG S-19264T (=DSM 44701T), isolated from a smear-ripened cheese.</title>
        <authorList>
            <consortium name="US DOE Joint Genome Institute (JGI-PGF)"/>
            <person name="Walter F."/>
            <person name="Albersmeier A."/>
            <person name="Kalinowski J."/>
            <person name="Ruckert C."/>
        </authorList>
    </citation>
    <scope>NUCLEOTIDE SEQUENCE</scope>
    <source>
        <strain evidence="13">JCM 14719</strain>
    </source>
</reference>
<dbReference type="NCBIfam" id="TIGR01131">
    <property type="entry name" value="ATP_synt_6_or_A"/>
    <property type="match status" value="1"/>
</dbReference>
<evidence type="ECO:0000256" key="4">
    <source>
        <dbReference type="ARBA" id="ARBA00022547"/>
    </source>
</evidence>
<dbReference type="PRINTS" id="PR00123">
    <property type="entry name" value="ATPASEA"/>
</dbReference>
<keyword evidence="3 11" id="KW-0813">Transport</keyword>
<keyword evidence="9 11" id="KW-0472">Membrane</keyword>
<keyword evidence="5 11" id="KW-0812">Transmembrane</keyword>
<dbReference type="InterPro" id="IPR023011">
    <property type="entry name" value="ATP_synth_F0_asu_AS"/>
</dbReference>
<evidence type="ECO:0000256" key="8">
    <source>
        <dbReference type="ARBA" id="ARBA00023065"/>
    </source>
</evidence>
<feature type="transmembrane region" description="Helical" evidence="11">
    <location>
        <begin position="76"/>
        <end position="99"/>
    </location>
</feature>
<evidence type="ECO:0000256" key="9">
    <source>
        <dbReference type="ARBA" id="ARBA00023136"/>
    </source>
</evidence>
<dbReference type="GO" id="GO:0042777">
    <property type="term" value="P:proton motive force-driven plasma membrane ATP synthesis"/>
    <property type="evidence" value="ECO:0007669"/>
    <property type="project" value="TreeGrafter"/>
</dbReference>
<evidence type="ECO:0000256" key="7">
    <source>
        <dbReference type="ARBA" id="ARBA00022989"/>
    </source>
</evidence>
<organism evidence="13 14">
    <name type="scientific">Calditerricola satsumensis</name>
    <dbReference type="NCBI Taxonomy" id="373054"/>
    <lineage>
        <taxon>Bacteria</taxon>
        <taxon>Bacillati</taxon>
        <taxon>Bacillota</taxon>
        <taxon>Bacilli</taxon>
        <taxon>Bacillales</taxon>
        <taxon>Bacillaceae</taxon>
        <taxon>Calditerricola</taxon>
    </lineage>
</organism>
<keyword evidence="11" id="KW-1003">Cell membrane</keyword>
<dbReference type="CDD" id="cd00310">
    <property type="entry name" value="ATP-synt_Fo_a_6"/>
    <property type="match status" value="1"/>
</dbReference>
<dbReference type="RefSeq" id="WP_054670702.1">
    <property type="nucleotide sequence ID" value="NZ_BMOF01000069.1"/>
</dbReference>
<dbReference type="InterPro" id="IPR045082">
    <property type="entry name" value="ATP_syn_F0_a_bact/chloroplast"/>
</dbReference>
<feature type="transmembrane region" description="Helical" evidence="11">
    <location>
        <begin position="184"/>
        <end position="204"/>
    </location>
</feature>
<dbReference type="PANTHER" id="PTHR42823:SF3">
    <property type="entry name" value="ATP SYNTHASE SUBUNIT A, CHLOROPLASTIC"/>
    <property type="match status" value="1"/>
</dbReference>
<keyword evidence="8 11" id="KW-0406">Ion transport</keyword>
<feature type="transmembrane region" description="Helical" evidence="11">
    <location>
        <begin position="15"/>
        <end position="38"/>
    </location>
</feature>
<keyword evidence="14" id="KW-1185">Reference proteome</keyword>
<dbReference type="InterPro" id="IPR035908">
    <property type="entry name" value="F0_ATP_A_sf"/>
</dbReference>
<dbReference type="PROSITE" id="PS00449">
    <property type="entry name" value="ATPASE_A"/>
    <property type="match status" value="1"/>
</dbReference>
<dbReference type="InterPro" id="IPR000568">
    <property type="entry name" value="ATP_synth_F0_asu"/>
</dbReference>
<evidence type="ECO:0000256" key="12">
    <source>
        <dbReference type="RuleBase" id="RU000483"/>
    </source>
</evidence>